<keyword evidence="2" id="KW-0472">Membrane</keyword>
<feature type="transmembrane region" description="Helical" evidence="2">
    <location>
        <begin position="173"/>
        <end position="191"/>
    </location>
</feature>
<feature type="transmembrane region" description="Helical" evidence="2">
    <location>
        <begin position="240"/>
        <end position="260"/>
    </location>
</feature>
<name>A0ABP1DJX3_9APHY</name>
<organism evidence="3 4">
    <name type="scientific">Somion occarium</name>
    <dbReference type="NCBI Taxonomy" id="3059160"/>
    <lineage>
        <taxon>Eukaryota</taxon>
        <taxon>Fungi</taxon>
        <taxon>Dikarya</taxon>
        <taxon>Basidiomycota</taxon>
        <taxon>Agaricomycotina</taxon>
        <taxon>Agaricomycetes</taxon>
        <taxon>Polyporales</taxon>
        <taxon>Cerrenaceae</taxon>
        <taxon>Somion</taxon>
    </lineage>
</organism>
<reference evidence="4" key="1">
    <citation type="submission" date="2024-04" db="EMBL/GenBank/DDBJ databases">
        <authorList>
            <person name="Shaw F."/>
            <person name="Minotto A."/>
        </authorList>
    </citation>
    <scope>NUCLEOTIDE SEQUENCE [LARGE SCALE GENOMIC DNA]</scope>
</reference>
<sequence length="332" mass="36438">MAKGKLPVATAELIGTFLEAIFYGIYLVVFPQCIEVLLKKRKNGGWLVKCFLGVMVLSFILITMHLCVDLTRAFTAFAGNMEIPGSPEKFYANVDTKLNLIKNSSYITTTLIADAVLLFRTWVVWGRSYLIVAVPVLLWCTDIAMAAWFTWSVNEASPGASVLVSTVFARSKYFYAVTLALNVLCTVLIAFRVWSVQRTVSGSVTGRLPNVLSIVIESAAIYSVLLIILIGTSVSDSSAMFFLLNSMAPAVGSVFSYVILRSSGNASRYETTFKGTVGFSTNYGSSRNTDKTQSEGVEICLERIVHTDEENPPFDPEGDHPMMAEKRSPSSF</sequence>
<feature type="transmembrane region" description="Helical" evidence="2">
    <location>
        <begin position="20"/>
        <end position="38"/>
    </location>
</feature>
<evidence type="ECO:0000313" key="4">
    <source>
        <dbReference type="Proteomes" id="UP001497453"/>
    </source>
</evidence>
<dbReference type="EMBL" id="OZ037947">
    <property type="protein sequence ID" value="CAL1707467.1"/>
    <property type="molecule type" value="Genomic_DNA"/>
</dbReference>
<keyword evidence="2" id="KW-0812">Transmembrane</keyword>
<evidence type="ECO:0000256" key="2">
    <source>
        <dbReference type="SAM" id="Phobius"/>
    </source>
</evidence>
<accession>A0ABP1DJX3</accession>
<proteinExistence type="predicted"/>
<feature type="region of interest" description="Disordered" evidence="1">
    <location>
        <begin position="306"/>
        <end position="332"/>
    </location>
</feature>
<feature type="compositionally biased region" description="Basic and acidic residues" evidence="1">
    <location>
        <begin position="317"/>
        <end position="332"/>
    </location>
</feature>
<feature type="transmembrane region" description="Helical" evidence="2">
    <location>
        <begin position="211"/>
        <end position="234"/>
    </location>
</feature>
<dbReference type="Proteomes" id="UP001497453">
    <property type="component" value="Chromosome 4"/>
</dbReference>
<keyword evidence="2" id="KW-1133">Transmembrane helix</keyword>
<feature type="transmembrane region" description="Helical" evidence="2">
    <location>
        <begin position="50"/>
        <end position="71"/>
    </location>
</feature>
<evidence type="ECO:0000313" key="3">
    <source>
        <dbReference type="EMBL" id="CAL1707467.1"/>
    </source>
</evidence>
<keyword evidence="4" id="KW-1185">Reference proteome</keyword>
<protein>
    <submittedName>
        <fullName evidence="3">Uncharacterized protein</fullName>
    </submittedName>
</protein>
<gene>
    <name evidence="3" type="ORF">GFSPODELE1_LOCUS6382</name>
</gene>
<feature type="transmembrane region" description="Helical" evidence="2">
    <location>
        <begin position="130"/>
        <end position="153"/>
    </location>
</feature>
<evidence type="ECO:0000256" key="1">
    <source>
        <dbReference type="SAM" id="MobiDB-lite"/>
    </source>
</evidence>
<feature type="transmembrane region" description="Helical" evidence="2">
    <location>
        <begin position="105"/>
        <end position="123"/>
    </location>
</feature>